<name>A0A3B1A926_9ZZZZ</name>
<sequence>MKKNLIALAVAATMVPAIAAAEGASIGGYTDILWIHDNNNNAFTAAAEIDFRNTVGDVTVGVDVDILLGGTAGTALGTDEINLEQAFFAWNAVENVTVIAGLFNNPIGLDADDSIDQPTTQAGLIYGTLDAATALHVGNNISGLAVAYNAGVATITVGILNEITGGGNVSEFLGNPSSSGSDNSIALVVNASPIEGLDLEFGYVTMDDNTNLGDSAMNINVSFNTGPATITAEILDVDAWDDMLYGFGGYYDVMEGTQIGLRYESNSNNENTGGTEEQINLVAWHDLADNLTVGAGYNINTNGNGDDDEQAVIEFLAKF</sequence>
<reference evidence="1" key="1">
    <citation type="submission" date="2018-06" db="EMBL/GenBank/DDBJ databases">
        <authorList>
            <person name="Zhirakovskaya E."/>
        </authorList>
    </citation>
    <scope>NUCLEOTIDE SEQUENCE</scope>
</reference>
<proteinExistence type="predicted"/>
<protein>
    <submittedName>
        <fullName evidence="1">Uncharacterized protein</fullName>
    </submittedName>
</protein>
<accession>A0A3B1A926</accession>
<dbReference type="SUPFAM" id="SSF56935">
    <property type="entry name" value="Porins"/>
    <property type="match status" value="1"/>
</dbReference>
<evidence type="ECO:0000313" key="1">
    <source>
        <dbReference type="EMBL" id="VAW90254.1"/>
    </source>
</evidence>
<gene>
    <name evidence="1" type="ORF">MNBD_GAMMA18-2319</name>
</gene>
<organism evidence="1">
    <name type="scientific">hydrothermal vent metagenome</name>
    <dbReference type="NCBI Taxonomy" id="652676"/>
    <lineage>
        <taxon>unclassified sequences</taxon>
        <taxon>metagenomes</taxon>
        <taxon>ecological metagenomes</taxon>
    </lineage>
</organism>
<dbReference type="EMBL" id="UOFP01000316">
    <property type="protein sequence ID" value="VAW90254.1"/>
    <property type="molecule type" value="Genomic_DNA"/>
</dbReference>
<dbReference type="AlphaFoldDB" id="A0A3B1A926"/>